<feature type="signal peptide" evidence="1">
    <location>
        <begin position="1"/>
        <end position="27"/>
    </location>
</feature>
<evidence type="ECO:0000313" key="2">
    <source>
        <dbReference type="Proteomes" id="UP000887564"/>
    </source>
</evidence>
<organism evidence="2 3">
    <name type="scientific">Parascaris equorum</name>
    <name type="common">Equine roundworm</name>
    <dbReference type="NCBI Taxonomy" id="6256"/>
    <lineage>
        <taxon>Eukaryota</taxon>
        <taxon>Metazoa</taxon>
        <taxon>Ecdysozoa</taxon>
        <taxon>Nematoda</taxon>
        <taxon>Chromadorea</taxon>
        <taxon>Rhabditida</taxon>
        <taxon>Spirurina</taxon>
        <taxon>Ascaridomorpha</taxon>
        <taxon>Ascaridoidea</taxon>
        <taxon>Ascarididae</taxon>
        <taxon>Parascaris</taxon>
    </lineage>
</organism>
<feature type="chain" id="PRO_5037148257" evidence="1">
    <location>
        <begin position="28"/>
        <end position="48"/>
    </location>
</feature>
<keyword evidence="2" id="KW-1185">Reference proteome</keyword>
<sequence>MLLGANPIFRLILQVNALAVLYSKLLGVELNSQTDVLVTVGAYLSLYY</sequence>
<dbReference type="Proteomes" id="UP000887564">
    <property type="component" value="Unplaced"/>
</dbReference>
<evidence type="ECO:0000313" key="3">
    <source>
        <dbReference type="WBParaSite" id="PEQ_0001054101-mRNA-1"/>
    </source>
</evidence>
<keyword evidence="1" id="KW-0732">Signal</keyword>
<dbReference type="WBParaSite" id="PEQ_0001054101-mRNA-1">
    <property type="protein sequence ID" value="PEQ_0001054101-mRNA-1"/>
    <property type="gene ID" value="PEQ_0001054101"/>
</dbReference>
<accession>A0A914S8N5</accession>
<protein>
    <submittedName>
        <fullName evidence="3">Uncharacterized protein</fullName>
    </submittedName>
</protein>
<reference evidence="3" key="1">
    <citation type="submission" date="2022-11" db="UniProtKB">
        <authorList>
            <consortium name="WormBaseParasite"/>
        </authorList>
    </citation>
    <scope>IDENTIFICATION</scope>
</reference>
<proteinExistence type="predicted"/>
<name>A0A914S8N5_PAREQ</name>
<evidence type="ECO:0000256" key="1">
    <source>
        <dbReference type="SAM" id="SignalP"/>
    </source>
</evidence>
<dbReference type="AlphaFoldDB" id="A0A914S8N5"/>